<dbReference type="EC" id="3.2.1.177" evidence="5"/>
<dbReference type="SUPFAM" id="SSF74650">
    <property type="entry name" value="Galactose mutarotase-like"/>
    <property type="match status" value="1"/>
</dbReference>
<evidence type="ECO:0000256" key="2">
    <source>
        <dbReference type="RuleBase" id="RU361185"/>
    </source>
</evidence>
<gene>
    <name evidence="5" type="ORF">CLORY_40220</name>
</gene>
<dbReference type="STRING" id="1450648.CLORY_40220"/>
<dbReference type="Gene3D" id="3.20.20.80">
    <property type="entry name" value="Glycosidases"/>
    <property type="match status" value="1"/>
</dbReference>
<dbReference type="SUPFAM" id="SSF51011">
    <property type="entry name" value="Glycosyl hydrolase domain"/>
    <property type="match status" value="1"/>
</dbReference>
<keyword evidence="6" id="KW-1185">Reference proteome</keyword>
<organism evidence="5 6">
    <name type="scientific">Clostridium oryzae</name>
    <dbReference type="NCBI Taxonomy" id="1450648"/>
    <lineage>
        <taxon>Bacteria</taxon>
        <taxon>Bacillati</taxon>
        <taxon>Bacillota</taxon>
        <taxon>Clostridia</taxon>
        <taxon>Eubacteriales</taxon>
        <taxon>Clostridiaceae</taxon>
        <taxon>Clostridium</taxon>
    </lineage>
</organism>
<dbReference type="CDD" id="cd14752">
    <property type="entry name" value="GH31_N"/>
    <property type="match status" value="1"/>
</dbReference>
<evidence type="ECO:0000259" key="4">
    <source>
        <dbReference type="Pfam" id="PF21365"/>
    </source>
</evidence>
<evidence type="ECO:0000313" key="6">
    <source>
        <dbReference type="Proteomes" id="UP000190080"/>
    </source>
</evidence>
<evidence type="ECO:0000259" key="3">
    <source>
        <dbReference type="Pfam" id="PF01055"/>
    </source>
</evidence>
<dbReference type="SUPFAM" id="SSF51445">
    <property type="entry name" value="(Trans)glycosidases"/>
    <property type="match status" value="1"/>
</dbReference>
<dbReference type="Proteomes" id="UP000190080">
    <property type="component" value="Unassembled WGS sequence"/>
</dbReference>
<dbReference type="GO" id="GO:0005975">
    <property type="term" value="P:carbohydrate metabolic process"/>
    <property type="evidence" value="ECO:0007669"/>
    <property type="project" value="InterPro"/>
</dbReference>
<dbReference type="InterPro" id="IPR013780">
    <property type="entry name" value="Glyco_hydro_b"/>
</dbReference>
<dbReference type="RefSeq" id="WP_079427869.1">
    <property type="nucleotide sequence ID" value="NZ_MZGV01000078.1"/>
</dbReference>
<dbReference type="InterPro" id="IPR048395">
    <property type="entry name" value="Glyco_hydro_31_C"/>
</dbReference>
<dbReference type="EMBL" id="MZGV01000078">
    <property type="protein sequence ID" value="OPJ57604.1"/>
    <property type="molecule type" value="Genomic_DNA"/>
</dbReference>
<dbReference type="GO" id="GO:0030246">
    <property type="term" value="F:carbohydrate binding"/>
    <property type="evidence" value="ECO:0007669"/>
    <property type="project" value="InterPro"/>
</dbReference>
<sequence>MGIFSKNQNALVWQCNGETLRVEPWGKNSIRVRAVVMGEILDTDFALLSPEKCDSKIAIYEDEAVIENGKIKVVLQTEGWEKNRCRLMFYNNKDKLLIKEIGINGSLNLYARKFKPIIGGDYRLTAGFEADPEEKLYGMGQYQQEIINIKGCNLELAHRNAQASVPFVLSSEGYGFLWHNPAIGRVSFGKNTTEWYAESTKQLDYWITAGDTPAEIEEAYADATGKVPMMPEYGLGFWQCKLRYWNQEQLLKVAREYKRRNIPIDVIVCDFFHWPKMGDFRFEEEFFPDPKAMVDELKEMGIELMVSVWPQIDLESENFQEMRDKGLLVKTEMGVYVCMRFGGDSVFYDATNPAARKYVWEKCKKNYYDYGIKIFWLDEAEPEYGVYDFDNYRYHIGPNVQIGNIYPQMYSRTFYDGMTQQCQENVVNLVRCAWAGSQRYGALVWSGDIHCDYEVFRRQICAGLHMGIAGIPWWTTDIGGFAGGNPEDENFRKLLVRWFQWGTFCPVMRLHGDRYPSQQIYKKDGSKALFSGSDNEVWSFGDEVYEILVKYINLREKLRPYTRKLMKQAHEKGTPVMRTMFYEFPQDKACWDLKDQYMYGNDILVAPIVYEEAYSREVYLPSGAEWTSMNDGRVFKGGQTITVEAPVDIIPIFLKNGTHKELVNFI</sequence>
<dbReference type="Pfam" id="PF21365">
    <property type="entry name" value="Glyco_hydro_31_3rd"/>
    <property type="match status" value="1"/>
</dbReference>
<dbReference type="Pfam" id="PF01055">
    <property type="entry name" value="Glyco_hydro_31_2nd"/>
    <property type="match status" value="1"/>
</dbReference>
<feature type="domain" description="Glycoside hydrolase family 31 TIM barrel" evidence="3">
    <location>
        <begin position="228"/>
        <end position="562"/>
    </location>
</feature>
<feature type="domain" description="Glycosyl hydrolase family 31 C-terminal" evidence="4">
    <location>
        <begin position="573"/>
        <end position="658"/>
    </location>
</feature>
<dbReference type="InterPro" id="IPR051816">
    <property type="entry name" value="Glycosyl_Hydrolase_31"/>
</dbReference>
<comment type="caution">
    <text evidence="5">The sequence shown here is derived from an EMBL/GenBank/DDBJ whole genome shotgun (WGS) entry which is preliminary data.</text>
</comment>
<reference evidence="5 6" key="1">
    <citation type="submission" date="2017-03" db="EMBL/GenBank/DDBJ databases">
        <title>Genome sequence of Clostridium oryzae DSM 28571.</title>
        <authorList>
            <person name="Poehlein A."/>
            <person name="Daniel R."/>
        </authorList>
    </citation>
    <scope>NUCLEOTIDE SEQUENCE [LARGE SCALE GENOMIC DNA]</scope>
    <source>
        <strain evidence="5 6">DSM 28571</strain>
    </source>
</reference>
<dbReference type="Gene3D" id="2.60.40.1180">
    <property type="entry name" value="Golgi alpha-mannosidase II"/>
    <property type="match status" value="1"/>
</dbReference>
<dbReference type="AlphaFoldDB" id="A0A1V4ICM2"/>
<dbReference type="OrthoDB" id="176168at2"/>
<dbReference type="InterPro" id="IPR017853">
    <property type="entry name" value="GH"/>
</dbReference>
<evidence type="ECO:0000313" key="5">
    <source>
        <dbReference type="EMBL" id="OPJ57604.1"/>
    </source>
</evidence>
<dbReference type="PANTHER" id="PTHR43863:SF2">
    <property type="entry name" value="MALTASE-GLUCOAMYLASE"/>
    <property type="match status" value="1"/>
</dbReference>
<dbReference type="CDD" id="cd06591">
    <property type="entry name" value="GH31_xylosidase_XylS"/>
    <property type="match status" value="1"/>
</dbReference>
<proteinExistence type="inferred from homology"/>
<keyword evidence="2 5" id="KW-0378">Hydrolase</keyword>
<accession>A0A1V4ICM2</accession>
<protein>
    <submittedName>
        <fullName evidence="5">Alpha-xylosidase BoGH31A</fullName>
        <ecNumber evidence="5">3.2.1.177</ecNumber>
    </submittedName>
</protein>
<keyword evidence="2 5" id="KW-0326">Glycosidase</keyword>
<evidence type="ECO:0000256" key="1">
    <source>
        <dbReference type="ARBA" id="ARBA00007806"/>
    </source>
</evidence>
<comment type="similarity">
    <text evidence="1 2">Belongs to the glycosyl hydrolase 31 family.</text>
</comment>
<dbReference type="Gene3D" id="2.60.40.1760">
    <property type="entry name" value="glycosyl hydrolase (family 31)"/>
    <property type="match status" value="1"/>
</dbReference>
<dbReference type="InterPro" id="IPR011013">
    <property type="entry name" value="Gal_mutarotase_sf_dom"/>
</dbReference>
<dbReference type="PANTHER" id="PTHR43863">
    <property type="entry name" value="HYDROLASE, PUTATIVE (AFU_ORTHOLOGUE AFUA_1G03140)-RELATED"/>
    <property type="match status" value="1"/>
</dbReference>
<dbReference type="InterPro" id="IPR000322">
    <property type="entry name" value="Glyco_hydro_31_TIM"/>
</dbReference>
<dbReference type="GO" id="GO:0061634">
    <property type="term" value="F:alpha-D-xyloside xylohydrolase"/>
    <property type="evidence" value="ECO:0007669"/>
    <property type="project" value="UniProtKB-EC"/>
</dbReference>
<name>A0A1V4ICM2_9CLOT</name>